<dbReference type="GeneID" id="24094793"/>
<organism evidence="3 4">
    <name type="scientific">Fibroporia radiculosa</name>
    <dbReference type="NCBI Taxonomy" id="599839"/>
    <lineage>
        <taxon>Eukaryota</taxon>
        <taxon>Fungi</taxon>
        <taxon>Dikarya</taxon>
        <taxon>Basidiomycota</taxon>
        <taxon>Agaricomycotina</taxon>
        <taxon>Agaricomycetes</taxon>
        <taxon>Polyporales</taxon>
        <taxon>Fibroporiaceae</taxon>
        <taxon>Fibroporia</taxon>
    </lineage>
</organism>
<dbReference type="GO" id="GO:0031179">
    <property type="term" value="P:peptide modification"/>
    <property type="evidence" value="ECO:0007669"/>
    <property type="project" value="InterPro"/>
</dbReference>
<dbReference type="AlphaFoldDB" id="J4HU34"/>
<dbReference type="SMART" id="SM01260">
    <property type="entry name" value="LANC_like"/>
    <property type="match status" value="1"/>
</dbReference>
<evidence type="ECO:0000256" key="1">
    <source>
        <dbReference type="PIRSR" id="PIRSR607822-1"/>
    </source>
</evidence>
<dbReference type="GO" id="GO:0005886">
    <property type="term" value="C:plasma membrane"/>
    <property type="evidence" value="ECO:0007669"/>
    <property type="project" value="TreeGrafter"/>
</dbReference>
<keyword evidence="1" id="KW-0862">Zinc</keyword>
<gene>
    <name evidence="3" type="ORF">FIBRA_01907</name>
</gene>
<feature type="compositionally biased region" description="Low complexity" evidence="2">
    <location>
        <begin position="374"/>
        <end position="396"/>
    </location>
</feature>
<dbReference type="InterPro" id="IPR012341">
    <property type="entry name" value="6hp_glycosidase-like_sf"/>
</dbReference>
<dbReference type="Gene3D" id="1.50.10.10">
    <property type="match status" value="1"/>
</dbReference>
<dbReference type="HOGENOM" id="CLU_604161_0_0_1"/>
<proteinExistence type="predicted"/>
<keyword evidence="4" id="KW-1185">Reference proteome</keyword>
<dbReference type="InParanoid" id="J4HU34"/>
<reference evidence="3 4" key="1">
    <citation type="journal article" date="2012" name="Appl. Environ. Microbiol.">
        <title>Short-read sequencing for genomic analysis of the brown rot fungus Fibroporia radiculosa.</title>
        <authorList>
            <person name="Tang J.D."/>
            <person name="Perkins A.D."/>
            <person name="Sonstegard T.S."/>
            <person name="Schroeder S.G."/>
            <person name="Burgess S.C."/>
            <person name="Diehl S.V."/>
        </authorList>
    </citation>
    <scope>NUCLEOTIDE SEQUENCE [LARGE SCALE GENOMIC DNA]</scope>
    <source>
        <strain evidence="3 4">TFFH 294</strain>
    </source>
</reference>
<dbReference type="EMBL" id="HE796954">
    <property type="protein sequence ID" value="CCL99882.1"/>
    <property type="molecule type" value="Genomic_DNA"/>
</dbReference>
<dbReference type="OrthoDB" id="10257263at2759"/>
<protein>
    <submittedName>
        <fullName evidence="3">Uncharacterized protein</fullName>
    </submittedName>
</protein>
<dbReference type="InterPro" id="IPR007822">
    <property type="entry name" value="LANC-like"/>
</dbReference>
<evidence type="ECO:0000256" key="2">
    <source>
        <dbReference type="SAM" id="MobiDB-lite"/>
    </source>
</evidence>
<feature type="compositionally biased region" description="Acidic residues" evidence="2">
    <location>
        <begin position="359"/>
        <end position="373"/>
    </location>
</feature>
<dbReference type="Proteomes" id="UP000006352">
    <property type="component" value="Unassembled WGS sequence"/>
</dbReference>
<feature type="compositionally biased region" description="Polar residues" evidence="2">
    <location>
        <begin position="397"/>
        <end position="412"/>
    </location>
</feature>
<dbReference type="CDD" id="cd04794">
    <property type="entry name" value="euk_LANCL"/>
    <property type="match status" value="1"/>
</dbReference>
<sequence length="453" mass="49032">MSKARYIPHTNQPPLDPQSLKNDLQNALIANVQRVHGHLTWMPGVYIGLSGPVLMDWKLSSLVPGLNLASGSTRTLFEEEISVLHTASHTSFLETSVGNATLVLYDYMALRPARAKPKARKIHRQGVHVLRGALPLVSREELDDDGALVSYTSGSETIALTSRMTVSSARVTGGNHKRHREARAAWCRAVQGRAGGRRKGSSTSPYVAGVEKDTLVGHMGLMVPWCTWDGDIPTHTTLMFGDGFALSAPLADDITEALKRGGERVYTRGLVTKGVGLCYGIAGSVYALLAVAGALDGSTSTRYWFSWAVHLAHLATDYQALERNGKMRIADRPYSLYEGVGGMCCAWAEVLARMKLSEEQEEDEDEVNDDELIEPTTAGSSSSPSKAKTTAKISTTVSPIKQTTGTAGSSKSQTKKRRKDMKVASASVPTYPNLTLDRTLRSKMLCNLAALNV</sequence>
<dbReference type="GO" id="GO:0046872">
    <property type="term" value="F:metal ion binding"/>
    <property type="evidence" value="ECO:0007669"/>
    <property type="project" value="UniProtKB-KW"/>
</dbReference>
<dbReference type="PANTHER" id="PTHR12736:SF7">
    <property type="entry name" value="LANC-LIKE PROTEIN 3"/>
    <property type="match status" value="1"/>
</dbReference>
<dbReference type="RefSeq" id="XP_012179165.1">
    <property type="nucleotide sequence ID" value="XM_012323775.1"/>
</dbReference>
<evidence type="ECO:0000313" key="3">
    <source>
        <dbReference type="EMBL" id="CCL99882.1"/>
    </source>
</evidence>
<name>J4HU34_9APHY</name>
<feature type="binding site" evidence="1">
    <location>
        <position position="278"/>
    </location>
    <ligand>
        <name>Zn(2+)</name>
        <dbReference type="ChEBI" id="CHEBI:29105"/>
    </ligand>
</feature>
<dbReference type="GO" id="GO:0005975">
    <property type="term" value="P:carbohydrate metabolic process"/>
    <property type="evidence" value="ECO:0007669"/>
    <property type="project" value="InterPro"/>
</dbReference>
<feature type="region of interest" description="Disordered" evidence="2">
    <location>
        <begin position="358"/>
        <end position="426"/>
    </location>
</feature>
<dbReference type="PRINTS" id="PR01950">
    <property type="entry name" value="LANCSUPER"/>
</dbReference>
<evidence type="ECO:0000313" key="4">
    <source>
        <dbReference type="Proteomes" id="UP000006352"/>
    </source>
</evidence>
<dbReference type="PANTHER" id="PTHR12736">
    <property type="entry name" value="LANC-LIKE PROTEIN"/>
    <property type="match status" value="1"/>
</dbReference>
<dbReference type="Pfam" id="PF05147">
    <property type="entry name" value="LANC_like"/>
    <property type="match status" value="1"/>
</dbReference>
<accession>J4HU34</accession>
<dbReference type="SUPFAM" id="SSF158745">
    <property type="entry name" value="LanC-like"/>
    <property type="match status" value="1"/>
</dbReference>
<keyword evidence="1" id="KW-0479">Metal-binding</keyword>